<dbReference type="Proteomes" id="UP000634529">
    <property type="component" value="Unassembled WGS sequence"/>
</dbReference>
<feature type="domain" description="S1 motif" evidence="9">
    <location>
        <begin position="135"/>
        <end position="199"/>
    </location>
</feature>
<proteinExistence type="inferred from homology"/>
<dbReference type="SUPFAM" id="SSF54814">
    <property type="entry name" value="Prokaryotic type KH domain (KH-domain type II)"/>
    <property type="match status" value="2"/>
</dbReference>
<dbReference type="InterPro" id="IPR015946">
    <property type="entry name" value="KH_dom-like_a/b"/>
</dbReference>
<dbReference type="CDD" id="cd02134">
    <property type="entry name" value="KH-II_NusA_rpt1"/>
    <property type="match status" value="1"/>
</dbReference>
<dbReference type="SMART" id="SM00316">
    <property type="entry name" value="S1"/>
    <property type="match status" value="1"/>
</dbReference>
<evidence type="ECO:0000313" key="10">
    <source>
        <dbReference type="EMBL" id="MBD8497103.1"/>
    </source>
</evidence>
<dbReference type="Gene3D" id="3.30.1480.10">
    <property type="entry name" value="NusA, N-terminal domain"/>
    <property type="match status" value="1"/>
</dbReference>
<evidence type="ECO:0000256" key="8">
    <source>
        <dbReference type="SAM" id="MobiDB-lite"/>
    </source>
</evidence>
<dbReference type="InterPro" id="IPR025249">
    <property type="entry name" value="TF_NusA_KH_1st"/>
</dbReference>
<dbReference type="PROSITE" id="PS50084">
    <property type="entry name" value="KH_TYPE_1"/>
    <property type="match status" value="1"/>
</dbReference>
<dbReference type="PANTHER" id="PTHR22648:SF0">
    <property type="entry name" value="TRANSCRIPTION TERMINATION_ANTITERMINATION PROTEIN NUSA"/>
    <property type="match status" value="1"/>
</dbReference>
<reference evidence="10 11" key="1">
    <citation type="submission" date="2020-09" db="EMBL/GenBank/DDBJ databases">
        <title>Paenibacillus sp. CAU 1523 isolated from sand of Haeundae Beach.</title>
        <authorList>
            <person name="Kim W."/>
        </authorList>
    </citation>
    <scope>NUCLEOTIDE SEQUENCE [LARGE SCALE GENOMIC DNA]</scope>
    <source>
        <strain evidence="10 11">CAU 1523</strain>
    </source>
</reference>
<keyword evidence="1 7" id="KW-0806">Transcription termination</keyword>
<dbReference type="SUPFAM" id="SSF50249">
    <property type="entry name" value="Nucleic acid-binding proteins"/>
    <property type="match status" value="1"/>
</dbReference>
<protein>
    <recommendedName>
        <fullName evidence="7">Transcription termination/antitermination protein NusA</fullName>
    </recommendedName>
</protein>
<dbReference type="InterPro" id="IPR030842">
    <property type="entry name" value="TF_NusA_bacterial"/>
</dbReference>
<dbReference type="NCBIfam" id="TIGR01953">
    <property type="entry name" value="NusA"/>
    <property type="match status" value="1"/>
</dbReference>
<dbReference type="InterPro" id="IPR036555">
    <property type="entry name" value="NusA_N_sf"/>
</dbReference>
<dbReference type="PANTHER" id="PTHR22648">
    <property type="entry name" value="TRANSCRIPTION TERMINATION FACTOR NUSA"/>
    <property type="match status" value="1"/>
</dbReference>
<evidence type="ECO:0000313" key="11">
    <source>
        <dbReference type="Proteomes" id="UP000634529"/>
    </source>
</evidence>
<evidence type="ECO:0000256" key="3">
    <source>
        <dbReference type="ARBA" id="ARBA00022814"/>
    </source>
</evidence>
<dbReference type="CDD" id="cd04455">
    <property type="entry name" value="S1_NusA"/>
    <property type="match status" value="1"/>
</dbReference>
<keyword evidence="6 7" id="KW-0804">Transcription</keyword>
<comment type="function">
    <text evidence="7">Participates in both transcription termination and antitermination.</text>
</comment>
<dbReference type="CDD" id="cd22529">
    <property type="entry name" value="KH-II_NusA_rpt2"/>
    <property type="match status" value="1"/>
</dbReference>
<dbReference type="Gene3D" id="3.30.300.20">
    <property type="match status" value="2"/>
</dbReference>
<comment type="caution">
    <text evidence="10">The sequence shown here is derived from an EMBL/GenBank/DDBJ whole genome shotgun (WGS) entry which is preliminary data.</text>
</comment>
<name>A0ABR9ASM2_9BACL</name>
<dbReference type="Pfam" id="PF13184">
    <property type="entry name" value="KH_NusA_1st"/>
    <property type="match status" value="1"/>
</dbReference>
<dbReference type="InterPro" id="IPR013735">
    <property type="entry name" value="TF_NusA_N"/>
</dbReference>
<organism evidence="10 11">
    <name type="scientific">Paenibacillus arenosi</name>
    <dbReference type="NCBI Taxonomy" id="2774142"/>
    <lineage>
        <taxon>Bacteria</taxon>
        <taxon>Bacillati</taxon>
        <taxon>Bacillota</taxon>
        <taxon>Bacilli</taxon>
        <taxon>Bacillales</taxon>
        <taxon>Paenibacillaceae</taxon>
        <taxon>Paenibacillus</taxon>
    </lineage>
</organism>
<dbReference type="Pfam" id="PF00575">
    <property type="entry name" value="S1"/>
    <property type="match status" value="1"/>
</dbReference>
<comment type="subunit">
    <text evidence="7">Monomer. Binds directly to the core enzyme of the DNA-dependent RNA polymerase and to nascent RNA.</text>
</comment>
<dbReference type="EMBL" id="JACYTN010000001">
    <property type="protein sequence ID" value="MBD8497103.1"/>
    <property type="molecule type" value="Genomic_DNA"/>
</dbReference>
<dbReference type="InterPro" id="IPR009019">
    <property type="entry name" value="KH_sf_prok-type"/>
</dbReference>
<dbReference type="InterPro" id="IPR058582">
    <property type="entry name" value="KH_NusA_2nd"/>
</dbReference>
<keyword evidence="5 7" id="KW-0805">Transcription regulation</keyword>
<comment type="similarity">
    <text evidence="7">Belongs to the NusA family.</text>
</comment>
<dbReference type="InterPro" id="IPR004087">
    <property type="entry name" value="KH_dom"/>
</dbReference>
<evidence type="ECO:0000256" key="2">
    <source>
        <dbReference type="ARBA" id="ARBA00022490"/>
    </source>
</evidence>
<feature type="compositionally biased region" description="Acidic residues" evidence="8">
    <location>
        <begin position="373"/>
        <end position="389"/>
    </location>
</feature>
<dbReference type="InterPro" id="IPR010213">
    <property type="entry name" value="TF_NusA"/>
</dbReference>
<evidence type="ECO:0000259" key="9">
    <source>
        <dbReference type="PROSITE" id="PS50126"/>
    </source>
</evidence>
<dbReference type="PROSITE" id="PS50126">
    <property type="entry name" value="S1"/>
    <property type="match status" value="1"/>
</dbReference>
<dbReference type="SUPFAM" id="SSF69705">
    <property type="entry name" value="Transcription factor NusA, N-terminal domain"/>
    <property type="match status" value="1"/>
</dbReference>
<dbReference type="Pfam" id="PF26594">
    <property type="entry name" value="KH_NusA_2nd"/>
    <property type="match status" value="1"/>
</dbReference>
<keyword evidence="2 7" id="KW-0963">Cytoplasm</keyword>
<dbReference type="Gene3D" id="2.40.50.140">
    <property type="entry name" value="Nucleic acid-binding proteins"/>
    <property type="match status" value="1"/>
</dbReference>
<dbReference type="SMART" id="SM00322">
    <property type="entry name" value="KH"/>
    <property type="match status" value="2"/>
</dbReference>
<dbReference type="HAMAP" id="MF_00945_B">
    <property type="entry name" value="NusA_B"/>
    <property type="match status" value="1"/>
</dbReference>
<sequence length="396" mass="44555">MSIDFIEALAEIEHEKGIAKEILIDAIEAALISSYKRNFNAAQNVRVDINRTTGVIKVYARKTVVDEVMDPRHEISLHASREVNPNYQIDDVCEIEVTPREFGRIAAQTAKQVVTQRIREAERGLIYHAFVDRAEDIVTGIVQRQDTRNVFIDLGKVEAVLPLNEMMPNEKFKHGDRVKAYITKVENTTKGPQIILSRTHPGLLKRLFELEVPEIFEGVVEIKSVAREAGQRSKIAVYSRNPEVDPVGSCVGPKGTRVQTIVNELRGEKIDIVRWSEDVEEYVANSLSPSKVVEVDVREVEKMARVIVPDYQLSLAIGIKGQNARLAAKLTGWKIDIKSESQIGEVIAAELEAEDLANEQERLVAEQGFEPTESFEQEEALNESDEEITETQQTQE</sequence>
<evidence type="ECO:0000256" key="5">
    <source>
        <dbReference type="ARBA" id="ARBA00023015"/>
    </source>
</evidence>
<evidence type="ECO:0000256" key="1">
    <source>
        <dbReference type="ARBA" id="ARBA00022472"/>
    </source>
</evidence>
<comment type="subcellular location">
    <subcellularLocation>
        <location evidence="7">Cytoplasm</location>
    </subcellularLocation>
</comment>
<dbReference type="Pfam" id="PF08529">
    <property type="entry name" value="NusA_N"/>
    <property type="match status" value="1"/>
</dbReference>
<keyword evidence="4 7" id="KW-0694">RNA-binding</keyword>
<dbReference type="InterPro" id="IPR012340">
    <property type="entry name" value="NA-bd_OB-fold"/>
</dbReference>
<keyword evidence="11" id="KW-1185">Reference proteome</keyword>
<dbReference type="InterPro" id="IPR003029">
    <property type="entry name" value="S1_domain"/>
</dbReference>
<accession>A0ABR9ASM2</accession>
<dbReference type="RefSeq" id="WP_192023543.1">
    <property type="nucleotide sequence ID" value="NZ_JACYTN010000001.1"/>
</dbReference>
<evidence type="ECO:0000256" key="6">
    <source>
        <dbReference type="ARBA" id="ARBA00023163"/>
    </source>
</evidence>
<evidence type="ECO:0000256" key="7">
    <source>
        <dbReference type="HAMAP-Rule" id="MF_00945"/>
    </source>
</evidence>
<evidence type="ECO:0000256" key="4">
    <source>
        <dbReference type="ARBA" id="ARBA00022884"/>
    </source>
</evidence>
<gene>
    <name evidence="7 10" type="primary">nusA</name>
    <name evidence="10" type="ORF">IFO66_02190</name>
</gene>
<feature type="region of interest" description="Disordered" evidence="8">
    <location>
        <begin position="365"/>
        <end position="396"/>
    </location>
</feature>
<keyword evidence="3 7" id="KW-0889">Transcription antitermination</keyword>